<evidence type="ECO:0000313" key="1">
    <source>
        <dbReference type="EMBL" id="BDY11882.1"/>
    </source>
</evidence>
<dbReference type="RefSeq" id="WP_286337096.1">
    <property type="nucleotide sequence ID" value="NZ_AP027370.1"/>
</dbReference>
<dbReference type="InterPro" id="IPR052194">
    <property type="entry name" value="MESH1"/>
</dbReference>
<dbReference type="SUPFAM" id="SSF109604">
    <property type="entry name" value="HD-domain/PDEase-like"/>
    <property type="match status" value="1"/>
</dbReference>
<dbReference type="Gene3D" id="1.10.3210.10">
    <property type="entry name" value="Hypothetical protein af1432"/>
    <property type="match status" value="1"/>
</dbReference>
<sequence length="181" mass="20224">MIPNTDLFHKALRLAAWAHYGQITKFGDPYVTHPMAAAYEVAAAVMAGEKANIDVAAITALLHDVVEKSDVTIGSIKKDFGKTIADGVFAMTKNQELPKEEQLRDSLVRILEQPKEIAMAKLGDRISSMLPPPPEWSVEKLETITGNARMILQMLGEASPFLQKRLEKKIKFYETVMEKRQ</sequence>
<name>A0ABM8FKM0_9BACT</name>
<proteinExistence type="predicted"/>
<keyword evidence="2" id="KW-1185">Reference proteome</keyword>
<dbReference type="PANTHER" id="PTHR46246:SF1">
    <property type="entry name" value="GUANOSINE-3',5'-BIS(DIPHOSPHATE) 3'-PYROPHOSPHOHYDROLASE MESH1"/>
    <property type="match status" value="1"/>
</dbReference>
<accession>A0ABM8FKM0</accession>
<dbReference type="Pfam" id="PF13328">
    <property type="entry name" value="HD_4"/>
    <property type="match status" value="1"/>
</dbReference>
<dbReference type="Proteomes" id="UP001321445">
    <property type="component" value="Chromosome"/>
</dbReference>
<reference evidence="1 2" key="1">
    <citation type="submission" date="2023-03" db="EMBL/GenBank/DDBJ databases">
        <title>Description of Hydrogenimonas sp. ISO32.</title>
        <authorList>
            <person name="Mino S."/>
            <person name="Fukazawa S."/>
            <person name="Sawabe T."/>
        </authorList>
    </citation>
    <scope>NUCLEOTIDE SEQUENCE [LARGE SCALE GENOMIC DNA]</scope>
    <source>
        <strain evidence="1 2">ISO32</strain>
    </source>
</reference>
<gene>
    <name evidence="1" type="ORF">HCR_01940</name>
</gene>
<dbReference type="EMBL" id="AP027370">
    <property type="protein sequence ID" value="BDY11882.1"/>
    <property type="molecule type" value="Genomic_DNA"/>
</dbReference>
<organism evidence="1 2">
    <name type="scientific">Hydrogenimonas cancrithermarum</name>
    <dbReference type="NCBI Taxonomy" id="2993563"/>
    <lineage>
        <taxon>Bacteria</taxon>
        <taxon>Pseudomonadati</taxon>
        <taxon>Campylobacterota</taxon>
        <taxon>Epsilonproteobacteria</taxon>
        <taxon>Campylobacterales</taxon>
        <taxon>Hydrogenimonadaceae</taxon>
        <taxon>Hydrogenimonas</taxon>
    </lineage>
</organism>
<evidence type="ECO:0000313" key="2">
    <source>
        <dbReference type="Proteomes" id="UP001321445"/>
    </source>
</evidence>
<protein>
    <submittedName>
        <fullName evidence="1">Phosphohydrolase</fullName>
    </submittedName>
</protein>
<dbReference type="PANTHER" id="PTHR46246">
    <property type="entry name" value="GUANOSINE-3',5'-BIS(DIPHOSPHATE) 3'-PYROPHOSPHOHYDROLASE MESH1"/>
    <property type="match status" value="1"/>
</dbReference>